<protein>
    <submittedName>
        <fullName evidence="1">Uncharacterized protein</fullName>
    </submittedName>
</protein>
<dbReference type="AlphaFoldDB" id="A0AAE0ZMD9"/>
<evidence type="ECO:0000313" key="1">
    <source>
        <dbReference type="EMBL" id="KAK3771933.1"/>
    </source>
</evidence>
<organism evidence="1 2">
    <name type="scientific">Elysia crispata</name>
    <name type="common">lettuce slug</name>
    <dbReference type="NCBI Taxonomy" id="231223"/>
    <lineage>
        <taxon>Eukaryota</taxon>
        <taxon>Metazoa</taxon>
        <taxon>Spiralia</taxon>
        <taxon>Lophotrochozoa</taxon>
        <taxon>Mollusca</taxon>
        <taxon>Gastropoda</taxon>
        <taxon>Heterobranchia</taxon>
        <taxon>Euthyneura</taxon>
        <taxon>Panpulmonata</taxon>
        <taxon>Sacoglossa</taxon>
        <taxon>Placobranchoidea</taxon>
        <taxon>Plakobranchidae</taxon>
        <taxon>Elysia</taxon>
    </lineage>
</organism>
<dbReference type="Proteomes" id="UP001283361">
    <property type="component" value="Unassembled WGS sequence"/>
</dbReference>
<evidence type="ECO:0000313" key="2">
    <source>
        <dbReference type="Proteomes" id="UP001283361"/>
    </source>
</evidence>
<name>A0AAE0ZMD9_9GAST</name>
<proteinExistence type="predicted"/>
<accession>A0AAE0ZMD9</accession>
<reference evidence="1" key="1">
    <citation type="journal article" date="2023" name="G3 (Bethesda)">
        <title>A reference genome for the long-term kleptoplast-retaining sea slug Elysia crispata morphotype clarki.</title>
        <authorList>
            <person name="Eastman K.E."/>
            <person name="Pendleton A.L."/>
            <person name="Shaikh M.A."/>
            <person name="Suttiyut T."/>
            <person name="Ogas R."/>
            <person name="Tomko P."/>
            <person name="Gavelis G."/>
            <person name="Widhalm J.R."/>
            <person name="Wisecaver J.H."/>
        </authorList>
    </citation>
    <scope>NUCLEOTIDE SEQUENCE</scope>
    <source>
        <strain evidence="1">ECLA1</strain>
    </source>
</reference>
<dbReference type="EMBL" id="JAWDGP010003666">
    <property type="protein sequence ID" value="KAK3771933.1"/>
    <property type="molecule type" value="Genomic_DNA"/>
</dbReference>
<gene>
    <name evidence="1" type="ORF">RRG08_053914</name>
</gene>
<sequence>MTDTSQKGWGSQMSGGLHSGTGVLRIKHDAQQLVSQRADSGTSIIDGIFAHYQKQISSNTYRQYLFSSLCKFSGALANS</sequence>
<keyword evidence="2" id="KW-1185">Reference proteome</keyword>
<comment type="caution">
    <text evidence="1">The sequence shown here is derived from an EMBL/GenBank/DDBJ whole genome shotgun (WGS) entry which is preliminary data.</text>
</comment>